<keyword evidence="6 9" id="KW-1133">Transmembrane helix</keyword>
<evidence type="ECO:0000313" key="12">
    <source>
        <dbReference type="Proteomes" id="UP000599109"/>
    </source>
</evidence>
<evidence type="ECO:0000313" key="11">
    <source>
        <dbReference type="EMBL" id="MBL0390310.1"/>
    </source>
</evidence>
<dbReference type="EMBL" id="JAEQNE010000001">
    <property type="protein sequence ID" value="MBL0390310.1"/>
    <property type="molecule type" value="Genomic_DNA"/>
</dbReference>
<dbReference type="InterPro" id="IPR007387">
    <property type="entry name" value="TRAP_DctQ"/>
</dbReference>
<feature type="domain" description="Tripartite ATP-independent periplasmic transporters DctQ component" evidence="10">
    <location>
        <begin position="20"/>
        <end position="141"/>
    </location>
</feature>
<dbReference type="Proteomes" id="UP000599109">
    <property type="component" value="Unassembled WGS sequence"/>
</dbReference>
<name>A0A936YYI2_9BURK</name>
<organism evidence="11 12">
    <name type="scientific">Ramlibacter monticola</name>
    <dbReference type="NCBI Taxonomy" id="1926872"/>
    <lineage>
        <taxon>Bacteria</taxon>
        <taxon>Pseudomonadati</taxon>
        <taxon>Pseudomonadota</taxon>
        <taxon>Betaproteobacteria</taxon>
        <taxon>Burkholderiales</taxon>
        <taxon>Comamonadaceae</taxon>
        <taxon>Ramlibacter</taxon>
    </lineage>
</organism>
<dbReference type="RefSeq" id="WP_201672917.1">
    <property type="nucleotide sequence ID" value="NZ_JAEQNE010000001.1"/>
</dbReference>
<comment type="subcellular location">
    <subcellularLocation>
        <location evidence="1 9">Cell inner membrane</location>
        <topology evidence="1 9">Multi-pass membrane protein</topology>
    </subcellularLocation>
</comment>
<keyword evidence="7 9" id="KW-0472">Membrane</keyword>
<evidence type="ECO:0000259" key="10">
    <source>
        <dbReference type="Pfam" id="PF04290"/>
    </source>
</evidence>
<sequence>MNKILDLLCGLLSGAALFAIMALTFFDVLGRKFLSNSIPGSLEVTELLMVVVIFGALPLVSRRGEHVEFDSLDPYLPPWVRRAQAVLVHLLCAAVLLALAGLMWRTGGQFAESGETTAQLQILKAPFLYGMSVLCGVTGLVHLWLLRGQPVERPEGEGAAL</sequence>
<evidence type="ECO:0000256" key="1">
    <source>
        <dbReference type="ARBA" id="ARBA00004429"/>
    </source>
</evidence>
<protein>
    <recommendedName>
        <fullName evidence="9">TRAP transporter small permease protein</fullName>
    </recommendedName>
</protein>
<gene>
    <name evidence="11" type="ORF">JJ685_04075</name>
</gene>
<feature type="transmembrane region" description="Helical" evidence="9">
    <location>
        <begin position="86"/>
        <end position="107"/>
    </location>
</feature>
<dbReference type="PANTHER" id="PTHR35011:SF10">
    <property type="entry name" value="TRAP TRANSPORTER SMALL PERMEASE PROTEIN"/>
    <property type="match status" value="1"/>
</dbReference>
<evidence type="ECO:0000256" key="2">
    <source>
        <dbReference type="ARBA" id="ARBA00022448"/>
    </source>
</evidence>
<evidence type="ECO:0000256" key="8">
    <source>
        <dbReference type="ARBA" id="ARBA00038436"/>
    </source>
</evidence>
<keyword evidence="12" id="KW-1185">Reference proteome</keyword>
<keyword evidence="5 9" id="KW-0812">Transmembrane</keyword>
<keyword evidence="2 9" id="KW-0813">Transport</keyword>
<comment type="subunit">
    <text evidence="9">The complex comprises the extracytoplasmic solute receptor protein and the two transmembrane proteins.</text>
</comment>
<reference evidence="11 12" key="1">
    <citation type="journal article" date="2017" name="Int. J. Syst. Evol. Microbiol.">
        <title>Ramlibacter monticola sp. nov., isolated from forest soil.</title>
        <authorList>
            <person name="Chaudhary D.K."/>
            <person name="Kim J."/>
        </authorList>
    </citation>
    <scope>NUCLEOTIDE SEQUENCE [LARGE SCALE GENOMIC DNA]</scope>
    <source>
        <strain evidence="11 12">KACC 19175</strain>
    </source>
</reference>
<evidence type="ECO:0000256" key="5">
    <source>
        <dbReference type="ARBA" id="ARBA00022692"/>
    </source>
</evidence>
<dbReference type="Pfam" id="PF04290">
    <property type="entry name" value="DctQ"/>
    <property type="match status" value="1"/>
</dbReference>
<comment type="caution">
    <text evidence="11">The sequence shown here is derived from an EMBL/GenBank/DDBJ whole genome shotgun (WGS) entry which is preliminary data.</text>
</comment>
<comment type="function">
    <text evidence="9">Part of the tripartite ATP-independent periplasmic (TRAP) transport system.</text>
</comment>
<keyword evidence="3" id="KW-1003">Cell membrane</keyword>
<comment type="caution">
    <text evidence="9">Lacks conserved residue(s) required for the propagation of feature annotation.</text>
</comment>
<keyword evidence="4 9" id="KW-0997">Cell inner membrane</keyword>
<dbReference type="PANTHER" id="PTHR35011">
    <property type="entry name" value="2,3-DIKETO-L-GULONATE TRAP TRANSPORTER SMALL PERMEASE PROTEIN YIAM"/>
    <property type="match status" value="1"/>
</dbReference>
<proteinExistence type="inferred from homology"/>
<evidence type="ECO:0000256" key="4">
    <source>
        <dbReference type="ARBA" id="ARBA00022519"/>
    </source>
</evidence>
<dbReference type="GO" id="GO:0015740">
    <property type="term" value="P:C4-dicarboxylate transport"/>
    <property type="evidence" value="ECO:0007669"/>
    <property type="project" value="TreeGrafter"/>
</dbReference>
<evidence type="ECO:0000256" key="6">
    <source>
        <dbReference type="ARBA" id="ARBA00022989"/>
    </source>
</evidence>
<dbReference type="AlphaFoldDB" id="A0A936YYI2"/>
<dbReference type="InterPro" id="IPR055348">
    <property type="entry name" value="DctQ"/>
</dbReference>
<dbReference type="GO" id="GO:0022857">
    <property type="term" value="F:transmembrane transporter activity"/>
    <property type="evidence" value="ECO:0007669"/>
    <property type="project" value="UniProtKB-UniRule"/>
</dbReference>
<comment type="similarity">
    <text evidence="8 9">Belongs to the TRAP transporter small permease family.</text>
</comment>
<evidence type="ECO:0000256" key="3">
    <source>
        <dbReference type="ARBA" id="ARBA00022475"/>
    </source>
</evidence>
<evidence type="ECO:0000256" key="7">
    <source>
        <dbReference type="ARBA" id="ARBA00023136"/>
    </source>
</evidence>
<evidence type="ECO:0000256" key="9">
    <source>
        <dbReference type="RuleBase" id="RU369079"/>
    </source>
</evidence>
<accession>A0A936YYI2</accession>
<feature type="transmembrane region" description="Helical" evidence="9">
    <location>
        <begin position="38"/>
        <end position="60"/>
    </location>
</feature>
<feature type="transmembrane region" description="Helical" evidence="9">
    <location>
        <begin position="127"/>
        <end position="146"/>
    </location>
</feature>
<dbReference type="GO" id="GO:0005886">
    <property type="term" value="C:plasma membrane"/>
    <property type="evidence" value="ECO:0007669"/>
    <property type="project" value="UniProtKB-SubCell"/>
</dbReference>